<dbReference type="EMBL" id="CP023154">
    <property type="protein sequence ID" value="QEK78028.1"/>
    <property type="molecule type" value="Genomic_DNA"/>
</dbReference>
<feature type="transmembrane region" description="Helical" evidence="1">
    <location>
        <begin position="44"/>
        <end position="65"/>
    </location>
</feature>
<sequence length="116" mass="12550">MMKMIKKLIGGIIYTLGFILTVIRPPVDRVACMTLPGGEVCEGINMFFLLLETGIVLVGATLITLGHNFKSKCKERGWIFLAGGLGIGFIGGYSRILEVALFGAMLVTLGVMEVRK</sequence>
<evidence type="ECO:0000256" key="1">
    <source>
        <dbReference type="SAM" id="Phobius"/>
    </source>
</evidence>
<dbReference type="AlphaFoldDB" id="A0A5C0XPD3"/>
<keyword evidence="1" id="KW-0472">Membrane</keyword>
<gene>
    <name evidence="2" type="ORF">PFDSM3638_01500</name>
</gene>
<keyword evidence="1" id="KW-1133">Transmembrane helix</keyword>
<protein>
    <submittedName>
        <fullName evidence="2">Uncharacterized protein</fullName>
    </submittedName>
</protein>
<dbReference type="Proteomes" id="UP000324354">
    <property type="component" value="Chromosome"/>
</dbReference>
<accession>A0A5C0XPD3</accession>
<name>A0A5C0XPD3_PYRFU</name>
<evidence type="ECO:0000313" key="2">
    <source>
        <dbReference type="EMBL" id="QEK78028.1"/>
    </source>
</evidence>
<dbReference type="GeneID" id="41712103"/>
<feature type="transmembrane region" description="Helical" evidence="1">
    <location>
        <begin position="7"/>
        <end position="24"/>
    </location>
</feature>
<keyword evidence="1" id="KW-0812">Transmembrane</keyword>
<dbReference type="RefSeq" id="WP_011011426.1">
    <property type="nucleotide sequence ID" value="NC_003413.1"/>
</dbReference>
<reference evidence="2 3" key="1">
    <citation type="submission" date="2017-08" db="EMBL/GenBank/DDBJ databases">
        <title>Resequencing and Reannotation of the genome of Pyrococcus furiosus type strain DSM3638.</title>
        <authorList>
            <person name="Reichelt R.M."/>
            <person name="Bunk B."/>
        </authorList>
    </citation>
    <scope>NUCLEOTIDE SEQUENCE [LARGE SCALE GENOMIC DNA]</scope>
    <source>
        <strain evidence="2 3">DSM 3638</strain>
    </source>
</reference>
<evidence type="ECO:0000313" key="3">
    <source>
        <dbReference type="Proteomes" id="UP000324354"/>
    </source>
</evidence>
<organism evidence="2 3">
    <name type="scientific">Pyrococcus furiosus (strain ATCC 43587 / DSM 3638 / JCM 8422 / Vc1)</name>
    <dbReference type="NCBI Taxonomy" id="186497"/>
    <lineage>
        <taxon>Archaea</taxon>
        <taxon>Methanobacteriati</taxon>
        <taxon>Methanobacteriota</taxon>
        <taxon>Thermococci</taxon>
        <taxon>Thermococcales</taxon>
        <taxon>Thermococcaceae</taxon>
        <taxon>Pyrococcus</taxon>
    </lineage>
</organism>
<feature type="transmembrane region" description="Helical" evidence="1">
    <location>
        <begin position="77"/>
        <end position="93"/>
    </location>
</feature>
<proteinExistence type="predicted"/>